<dbReference type="InterPro" id="IPR043519">
    <property type="entry name" value="NT_sf"/>
</dbReference>
<dbReference type="GO" id="GO:0046872">
    <property type="term" value="F:metal ion binding"/>
    <property type="evidence" value="ECO:0007669"/>
    <property type="project" value="UniProtKB-KW"/>
</dbReference>
<keyword evidence="4" id="KW-0548">Nucleotidyltransferase</keyword>
<keyword evidence="5" id="KW-0479">Metal-binding</keyword>
<dbReference type="Pfam" id="PF12627">
    <property type="entry name" value="PolyA_pol_RNAbd"/>
    <property type="match status" value="1"/>
</dbReference>
<dbReference type="AlphaFoldDB" id="A0A2M8KRL8"/>
<dbReference type="GO" id="GO:0008033">
    <property type="term" value="P:tRNA processing"/>
    <property type="evidence" value="ECO:0007669"/>
    <property type="project" value="UniProtKB-KW"/>
</dbReference>
<evidence type="ECO:0000256" key="3">
    <source>
        <dbReference type="ARBA" id="ARBA00022694"/>
    </source>
</evidence>
<dbReference type="NCBIfam" id="TIGR00277">
    <property type="entry name" value="HDIG"/>
    <property type="match status" value="1"/>
</dbReference>
<feature type="domain" description="Poly A polymerase head" evidence="10">
    <location>
        <begin position="47"/>
        <end position="182"/>
    </location>
</feature>
<dbReference type="InterPro" id="IPR002646">
    <property type="entry name" value="PolA_pol_head_dom"/>
</dbReference>
<comment type="cofactor">
    <cofactor evidence="1">
        <name>Mg(2+)</name>
        <dbReference type="ChEBI" id="CHEBI:18420"/>
    </cofactor>
</comment>
<evidence type="ECO:0000256" key="4">
    <source>
        <dbReference type="ARBA" id="ARBA00022695"/>
    </source>
</evidence>
<dbReference type="Pfam" id="PF13735">
    <property type="entry name" value="tRNA_NucTran2_2"/>
    <property type="match status" value="1"/>
</dbReference>
<evidence type="ECO:0000256" key="5">
    <source>
        <dbReference type="ARBA" id="ARBA00022723"/>
    </source>
</evidence>
<dbReference type="GO" id="GO:0016779">
    <property type="term" value="F:nucleotidyltransferase activity"/>
    <property type="evidence" value="ECO:0007669"/>
    <property type="project" value="UniProtKB-KW"/>
</dbReference>
<evidence type="ECO:0000313" key="14">
    <source>
        <dbReference type="Proteomes" id="UP000229554"/>
    </source>
</evidence>
<dbReference type="Gene3D" id="1.10.3090.10">
    <property type="entry name" value="cca-adding enzyme, domain 2"/>
    <property type="match status" value="1"/>
</dbReference>
<keyword evidence="8 9" id="KW-0694">RNA-binding</keyword>
<keyword evidence="6" id="KW-0547">Nucleotide-binding</keyword>
<evidence type="ECO:0000256" key="7">
    <source>
        <dbReference type="ARBA" id="ARBA00022842"/>
    </source>
</evidence>
<dbReference type="PANTHER" id="PTHR46173">
    <property type="entry name" value="CCA TRNA NUCLEOTIDYLTRANSFERASE 1, MITOCHONDRIAL"/>
    <property type="match status" value="1"/>
</dbReference>
<dbReference type="GO" id="GO:0000049">
    <property type="term" value="F:tRNA binding"/>
    <property type="evidence" value="ECO:0007669"/>
    <property type="project" value="TreeGrafter"/>
</dbReference>
<evidence type="ECO:0000313" key="13">
    <source>
        <dbReference type="EMBL" id="PJE62550.1"/>
    </source>
</evidence>
<dbReference type="Pfam" id="PF01743">
    <property type="entry name" value="PolyA_pol"/>
    <property type="match status" value="1"/>
</dbReference>
<dbReference type="Gene3D" id="3.30.460.10">
    <property type="entry name" value="Beta Polymerase, domain 2"/>
    <property type="match status" value="1"/>
</dbReference>
<keyword evidence="7" id="KW-0460">Magnesium</keyword>
<reference evidence="14" key="1">
    <citation type="submission" date="2017-09" db="EMBL/GenBank/DDBJ databases">
        <title>Depth-based differentiation of microbial function through sediment-hosted aquifers and enrichment of novel symbionts in the deep terrestrial subsurface.</title>
        <authorList>
            <person name="Probst A.J."/>
            <person name="Ladd B."/>
            <person name="Jarett J.K."/>
            <person name="Geller-Mcgrath D.E."/>
            <person name="Sieber C.M.K."/>
            <person name="Emerson J.B."/>
            <person name="Anantharaman K."/>
            <person name="Thomas B.C."/>
            <person name="Malmstrom R."/>
            <person name="Stieglmeier M."/>
            <person name="Klingl A."/>
            <person name="Woyke T."/>
            <person name="Ryan C.M."/>
            <person name="Banfield J.F."/>
        </authorList>
    </citation>
    <scope>NUCLEOTIDE SEQUENCE [LARGE SCALE GENOMIC DNA]</scope>
</reference>
<dbReference type="InterPro" id="IPR032828">
    <property type="entry name" value="PolyA_RNA-bd"/>
</dbReference>
<dbReference type="InterPro" id="IPR032810">
    <property type="entry name" value="CCA-adding_enz_C"/>
</dbReference>
<dbReference type="InterPro" id="IPR006675">
    <property type="entry name" value="HDIG_dom"/>
</dbReference>
<evidence type="ECO:0000256" key="1">
    <source>
        <dbReference type="ARBA" id="ARBA00001946"/>
    </source>
</evidence>
<evidence type="ECO:0000259" key="12">
    <source>
        <dbReference type="Pfam" id="PF13735"/>
    </source>
</evidence>
<comment type="similarity">
    <text evidence="9">Belongs to the tRNA nucleotidyltransferase/poly(A) polymerase family.</text>
</comment>
<dbReference type="SUPFAM" id="SSF81891">
    <property type="entry name" value="Poly A polymerase C-terminal region-like"/>
    <property type="match status" value="1"/>
</dbReference>
<evidence type="ECO:0008006" key="15">
    <source>
        <dbReference type="Google" id="ProtNLM"/>
    </source>
</evidence>
<comment type="caution">
    <text evidence="13">The sequence shown here is derived from an EMBL/GenBank/DDBJ whole genome shotgun (WGS) entry which is preliminary data.</text>
</comment>
<dbReference type="InterPro" id="IPR003607">
    <property type="entry name" value="HD/PDEase_dom"/>
</dbReference>
<dbReference type="GO" id="GO:0000166">
    <property type="term" value="F:nucleotide binding"/>
    <property type="evidence" value="ECO:0007669"/>
    <property type="project" value="UniProtKB-KW"/>
</dbReference>
<feature type="domain" description="tRNA nucleotidyltransferase/poly(A) polymerase RNA and SrmB- binding" evidence="11">
    <location>
        <begin position="210"/>
        <end position="268"/>
    </location>
</feature>
<dbReference type="EMBL" id="PFED01000180">
    <property type="protein sequence ID" value="PJE62550.1"/>
    <property type="molecule type" value="Genomic_DNA"/>
</dbReference>
<dbReference type="InterPro" id="IPR050264">
    <property type="entry name" value="Bact_CCA-adding_enz_type3_sf"/>
</dbReference>
<proteinExistence type="inferred from homology"/>
<dbReference type="Gene3D" id="1.10.246.80">
    <property type="match status" value="1"/>
</dbReference>
<evidence type="ECO:0000256" key="6">
    <source>
        <dbReference type="ARBA" id="ARBA00022741"/>
    </source>
</evidence>
<feature type="domain" description="CCA-adding enzyme C-terminal" evidence="12">
    <location>
        <begin position="383"/>
        <end position="479"/>
    </location>
</feature>
<sequence length="488" mass="56167">MISELVRDDIVLMIENFIHSNSSKISMLLPDKAIRCITLFKRNGYECYVVGGFIRDTLLKRATTNKALDFATNATPQEMLTFLPNAKYENKFGTVIVPLKESANTLRIKKNEYSESEYFEITTYRSESLYKDKRHPENVTWGTRIEEDLSRRDFTVNALAYDGKRFVDIYNGIHDLKKKSIRAVNNAYARFEEDALRMLRAVRLASQLHFTIEKETYEALQTQAKNLSYISSERIRDEFFALLSSKNAMGGVLILKDTGLLQSILPELYPAFLCDQKSPKRHHIYDVGTHLIRSLDACKNTDPIVRLATLIHDIGKPNTRSITKEGVITFYNHEIIGTQMAYEIASRMRLSKKDTIRLTKLVRYHQFSVTEEQTDSALRRLIRNVGKENINDLIDLRVADRIGSGASPSSWRLDLYKKRLIQVQTQPFNVRDLVIDGTDVMRLLNMEPGPKVGKVLDKLFAHIEKGELENKKKMLIEYVKKLDPKTIS</sequence>
<evidence type="ECO:0000259" key="10">
    <source>
        <dbReference type="Pfam" id="PF01743"/>
    </source>
</evidence>
<evidence type="ECO:0000256" key="8">
    <source>
        <dbReference type="ARBA" id="ARBA00022884"/>
    </source>
</evidence>
<evidence type="ECO:0000256" key="9">
    <source>
        <dbReference type="RuleBase" id="RU003953"/>
    </source>
</evidence>
<dbReference type="CDD" id="cd00077">
    <property type="entry name" value="HDc"/>
    <property type="match status" value="1"/>
</dbReference>
<evidence type="ECO:0000256" key="2">
    <source>
        <dbReference type="ARBA" id="ARBA00022679"/>
    </source>
</evidence>
<evidence type="ECO:0000259" key="11">
    <source>
        <dbReference type="Pfam" id="PF12627"/>
    </source>
</evidence>
<keyword evidence="2 9" id="KW-0808">Transferase</keyword>
<name>A0A2M8KRL8_9BACT</name>
<keyword evidence="3" id="KW-0819">tRNA processing</keyword>
<dbReference type="SUPFAM" id="SSF81301">
    <property type="entry name" value="Nucleotidyltransferase"/>
    <property type="match status" value="1"/>
</dbReference>
<dbReference type="Proteomes" id="UP000229554">
    <property type="component" value="Unassembled WGS sequence"/>
</dbReference>
<organism evidence="13 14">
    <name type="scientific">Candidatus Roizmanbacteria bacterium CG10_big_fil_rev_8_21_14_0_10_39_6</name>
    <dbReference type="NCBI Taxonomy" id="1974853"/>
    <lineage>
        <taxon>Bacteria</taxon>
        <taxon>Candidatus Roizmaniibacteriota</taxon>
    </lineage>
</organism>
<protein>
    <recommendedName>
        <fullName evidence="15">HD domain-containing protein</fullName>
    </recommendedName>
</protein>
<accession>A0A2M8KRL8</accession>
<dbReference type="CDD" id="cd05398">
    <property type="entry name" value="NT_ClassII-CCAase"/>
    <property type="match status" value="1"/>
</dbReference>
<gene>
    <name evidence="13" type="ORF">COU88_04410</name>
</gene>
<dbReference type="PANTHER" id="PTHR46173:SF1">
    <property type="entry name" value="CCA TRNA NUCLEOTIDYLTRANSFERASE 1, MITOCHONDRIAL"/>
    <property type="match status" value="1"/>
</dbReference>